<keyword evidence="2" id="KW-0677">Repeat</keyword>
<comment type="similarity">
    <text evidence="1">Belongs to the PPR family. P subfamily.</text>
</comment>
<evidence type="ECO:0000313" key="5">
    <source>
        <dbReference type="Proteomes" id="UP001152523"/>
    </source>
</evidence>
<accession>A0AAV0ER59</accession>
<keyword evidence="5" id="KW-1185">Reference proteome</keyword>
<protein>
    <recommendedName>
        <fullName evidence="6">Pentatricopeptide repeat-containing protein</fullName>
    </recommendedName>
</protein>
<evidence type="ECO:0000256" key="1">
    <source>
        <dbReference type="ARBA" id="ARBA00007626"/>
    </source>
</evidence>
<evidence type="ECO:0000313" key="4">
    <source>
        <dbReference type="EMBL" id="CAH9125684.1"/>
    </source>
</evidence>
<reference evidence="4" key="1">
    <citation type="submission" date="2022-07" db="EMBL/GenBank/DDBJ databases">
        <authorList>
            <person name="Macas J."/>
            <person name="Novak P."/>
            <person name="Neumann P."/>
        </authorList>
    </citation>
    <scope>NUCLEOTIDE SEQUENCE</scope>
</reference>
<comment type="caution">
    <text evidence="4">The sequence shown here is derived from an EMBL/GenBank/DDBJ whole genome shotgun (WGS) entry which is preliminary data.</text>
</comment>
<dbReference type="NCBIfam" id="TIGR00756">
    <property type="entry name" value="PPR"/>
    <property type="match status" value="1"/>
</dbReference>
<dbReference type="Proteomes" id="UP001152523">
    <property type="component" value="Unassembled WGS sequence"/>
</dbReference>
<feature type="repeat" description="PPR" evidence="3">
    <location>
        <begin position="156"/>
        <end position="190"/>
    </location>
</feature>
<sequence length="405" mass="46469">MAARSILAALTGNARVGEKRVLFRSFSSTNTIELVCEDSPIRLVVENGTAGEEEQDDLKDRIFRLRLPKRSATHVIQKWVDEGRRVAVSDLRHISQELRKSRRYKHALEISEWMVAHNDNEISDTDYAVRIDLMTKVFGIDAAERYFEALPDSAKTSETYTALLHSFASTRLTDKAEELYERMKEANVSLTILTYNELLTLYMSVGQLEKVSPLIRELKSQNVSPDIFTYNLWISSCAASLKIDEVRRILDEINLDHGFDGQWKRYVNLVNIYISSSHLVNSESVSLVETEKGQITQREWITYDFLIILYGGLGNKEKLDQVWKSLTMTKQKMTSRNYLCIISSYMMLGHIREVREIVDQWKKSSGVEFDGSKLVDACSDIGLKEKAMDLHNIFAEKAPDFLDKK</sequence>
<dbReference type="Gene3D" id="1.25.40.10">
    <property type="entry name" value="Tetratricopeptide repeat domain"/>
    <property type="match status" value="1"/>
</dbReference>
<dbReference type="FunFam" id="1.25.40.10:FF:001248">
    <property type="entry name" value="Pentatricopeptide repeat-containing protein At5g09450, mitochondrial"/>
    <property type="match status" value="1"/>
</dbReference>
<feature type="repeat" description="PPR" evidence="3">
    <location>
        <begin position="191"/>
        <end position="225"/>
    </location>
</feature>
<dbReference type="Pfam" id="PF01535">
    <property type="entry name" value="PPR"/>
    <property type="match status" value="1"/>
</dbReference>
<dbReference type="AlphaFoldDB" id="A0AAV0ER59"/>
<evidence type="ECO:0000256" key="3">
    <source>
        <dbReference type="PROSITE-ProRule" id="PRU00708"/>
    </source>
</evidence>
<name>A0AAV0ER59_9ASTE</name>
<gene>
    <name evidence="4" type="ORF">CEPIT_LOCUS26948</name>
</gene>
<dbReference type="PROSITE" id="PS51375">
    <property type="entry name" value="PPR"/>
    <property type="match status" value="2"/>
</dbReference>
<dbReference type="PANTHER" id="PTHR45717:SF4">
    <property type="entry name" value="OS04G0450200 PROTEIN"/>
    <property type="match status" value="1"/>
</dbReference>
<dbReference type="EMBL" id="CAMAPF010000938">
    <property type="protein sequence ID" value="CAH9125684.1"/>
    <property type="molecule type" value="Genomic_DNA"/>
</dbReference>
<evidence type="ECO:0000256" key="2">
    <source>
        <dbReference type="ARBA" id="ARBA00022737"/>
    </source>
</evidence>
<dbReference type="GO" id="GO:0005739">
    <property type="term" value="C:mitochondrion"/>
    <property type="evidence" value="ECO:0007669"/>
    <property type="project" value="TreeGrafter"/>
</dbReference>
<dbReference type="PANTHER" id="PTHR45717">
    <property type="entry name" value="OS12G0527900 PROTEIN"/>
    <property type="match status" value="1"/>
</dbReference>
<dbReference type="GO" id="GO:0003729">
    <property type="term" value="F:mRNA binding"/>
    <property type="evidence" value="ECO:0007669"/>
    <property type="project" value="UniProtKB-ARBA"/>
</dbReference>
<dbReference type="InterPro" id="IPR002885">
    <property type="entry name" value="PPR_rpt"/>
</dbReference>
<proteinExistence type="inferred from homology"/>
<dbReference type="Pfam" id="PF13041">
    <property type="entry name" value="PPR_2"/>
    <property type="match status" value="1"/>
</dbReference>
<organism evidence="4 5">
    <name type="scientific">Cuscuta epithymum</name>
    <dbReference type="NCBI Taxonomy" id="186058"/>
    <lineage>
        <taxon>Eukaryota</taxon>
        <taxon>Viridiplantae</taxon>
        <taxon>Streptophyta</taxon>
        <taxon>Embryophyta</taxon>
        <taxon>Tracheophyta</taxon>
        <taxon>Spermatophyta</taxon>
        <taxon>Magnoliopsida</taxon>
        <taxon>eudicotyledons</taxon>
        <taxon>Gunneridae</taxon>
        <taxon>Pentapetalae</taxon>
        <taxon>asterids</taxon>
        <taxon>lamiids</taxon>
        <taxon>Solanales</taxon>
        <taxon>Convolvulaceae</taxon>
        <taxon>Cuscuteae</taxon>
        <taxon>Cuscuta</taxon>
        <taxon>Cuscuta subgen. Cuscuta</taxon>
    </lineage>
</organism>
<evidence type="ECO:0008006" key="6">
    <source>
        <dbReference type="Google" id="ProtNLM"/>
    </source>
</evidence>
<dbReference type="InterPro" id="IPR011990">
    <property type="entry name" value="TPR-like_helical_dom_sf"/>
</dbReference>